<feature type="compositionally biased region" description="Polar residues" evidence="1">
    <location>
        <begin position="103"/>
        <end position="112"/>
    </location>
</feature>
<evidence type="ECO:0000256" key="1">
    <source>
        <dbReference type="SAM" id="MobiDB-lite"/>
    </source>
</evidence>
<evidence type="ECO:0000313" key="3">
    <source>
        <dbReference type="Proteomes" id="UP000735302"/>
    </source>
</evidence>
<feature type="compositionally biased region" description="Low complexity" evidence="1">
    <location>
        <begin position="85"/>
        <end position="94"/>
    </location>
</feature>
<protein>
    <submittedName>
        <fullName evidence="2">Uncharacterized protein</fullName>
    </submittedName>
</protein>
<reference evidence="2 3" key="1">
    <citation type="journal article" date="2021" name="Elife">
        <title>Chloroplast acquisition without the gene transfer in kleptoplastic sea slugs, Plakobranchus ocellatus.</title>
        <authorList>
            <person name="Maeda T."/>
            <person name="Takahashi S."/>
            <person name="Yoshida T."/>
            <person name="Shimamura S."/>
            <person name="Takaki Y."/>
            <person name="Nagai Y."/>
            <person name="Toyoda A."/>
            <person name="Suzuki Y."/>
            <person name="Arimoto A."/>
            <person name="Ishii H."/>
            <person name="Satoh N."/>
            <person name="Nishiyama T."/>
            <person name="Hasebe M."/>
            <person name="Maruyama T."/>
            <person name="Minagawa J."/>
            <person name="Obokata J."/>
            <person name="Shigenobu S."/>
        </authorList>
    </citation>
    <scope>NUCLEOTIDE SEQUENCE [LARGE SCALE GENOMIC DNA]</scope>
</reference>
<organism evidence="2 3">
    <name type="scientific">Plakobranchus ocellatus</name>
    <dbReference type="NCBI Taxonomy" id="259542"/>
    <lineage>
        <taxon>Eukaryota</taxon>
        <taxon>Metazoa</taxon>
        <taxon>Spiralia</taxon>
        <taxon>Lophotrochozoa</taxon>
        <taxon>Mollusca</taxon>
        <taxon>Gastropoda</taxon>
        <taxon>Heterobranchia</taxon>
        <taxon>Euthyneura</taxon>
        <taxon>Panpulmonata</taxon>
        <taxon>Sacoglossa</taxon>
        <taxon>Placobranchoidea</taxon>
        <taxon>Plakobranchidae</taxon>
        <taxon>Plakobranchus</taxon>
    </lineage>
</organism>
<dbReference type="EMBL" id="BLXT01001094">
    <property type="protein sequence ID" value="GFN83130.1"/>
    <property type="molecule type" value="Genomic_DNA"/>
</dbReference>
<feature type="region of interest" description="Disordered" evidence="1">
    <location>
        <begin position="85"/>
        <end position="112"/>
    </location>
</feature>
<gene>
    <name evidence="2" type="ORF">PoB_000963600</name>
</gene>
<comment type="caution">
    <text evidence="2">The sequence shown here is derived from an EMBL/GenBank/DDBJ whole genome shotgun (WGS) entry which is preliminary data.</text>
</comment>
<feature type="compositionally biased region" description="Low complexity" evidence="1">
    <location>
        <begin position="62"/>
        <end position="73"/>
    </location>
</feature>
<sequence>MARSTAFNRYSVTTFFRNLEEADRKIKVSHFHFYNLDQMGMTTCPQSSKSSCAERIKADTRSPAPLLSSDANSAASTSAAPQLWASASAAPQSSTRIPAAPQFSASTLATPT</sequence>
<dbReference type="Proteomes" id="UP000735302">
    <property type="component" value="Unassembled WGS sequence"/>
</dbReference>
<dbReference type="AlphaFoldDB" id="A0AAV3YIR4"/>
<proteinExistence type="predicted"/>
<feature type="region of interest" description="Disordered" evidence="1">
    <location>
        <begin position="44"/>
        <end position="73"/>
    </location>
</feature>
<name>A0AAV3YIR4_9GAST</name>
<evidence type="ECO:0000313" key="2">
    <source>
        <dbReference type="EMBL" id="GFN83130.1"/>
    </source>
</evidence>
<keyword evidence="3" id="KW-1185">Reference proteome</keyword>
<accession>A0AAV3YIR4</accession>